<proteinExistence type="predicted"/>
<dbReference type="InterPro" id="IPR024737">
    <property type="entry name" value="Get5_N"/>
</dbReference>
<evidence type="ECO:0008006" key="6">
    <source>
        <dbReference type="Google" id="ProtNLM"/>
    </source>
</evidence>
<evidence type="ECO:0000313" key="5">
    <source>
        <dbReference type="Proteomes" id="UP001578633"/>
    </source>
</evidence>
<accession>A0ABR3UAS2</accession>
<gene>
    <name evidence="4" type="ORF">ACET3X_008579</name>
</gene>
<feature type="domain" description="Get5 N-terminal" evidence="2">
    <location>
        <begin position="6"/>
        <end position="150"/>
    </location>
</feature>
<dbReference type="RefSeq" id="XP_069304181.1">
    <property type="nucleotide sequence ID" value="XM_069454768.1"/>
</dbReference>
<keyword evidence="5" id="KW-1185">Reference proteome</keyword>
<dbReference type="CDD" id="cd17039">
    <property type="entry name" value="Ubl_ubiquitin_like"/>
    <property type="match status" value="1"/>
</dbReference>
<dbReference type="InterPro" id="IPR029071">
    <property type="entry name" value="Ubiquitin-like_domsf"/>
</dbReference>
<dbReference type="GeneID" id="96088901"/>
<feature type="domain" description="Get5 C-terminal" evidence="3">
    <location>
        <begin position="200"/>
        <end position="247"/>
    </location>
</feature>
<comment type="caution">
    <text evidence="4">The sequence shown here is derived from an EMBL/GenBank/DDBJ whole genome shotgun (WGS) entry which is preliminary data.</text>
</comment>
<evidence type="ECO:0000313" key="4">
    <source>
        <dbReference type="EMBL" id="KAL1793597.1"/>
    </source>
</evidence>
<evidence type="ECO:0000259" key="2">
    <source>
        <dbReference type="Pfam" id="PF12754"/>
    </source>
</evidence>
<evidence type="ECO:0000259" key="3">
    <source>
        <dbReference type="Pfam" id="PF17183"/>
    </source>
</evidence>
<feature type="compositionally biased region" description="Pro residues" evidence="1">
    <location>
        <begin position="43"/>
        <end position="55"/>
    </location>
</feature>
<protein>
    <recommendedName>
        <fullName evidence="6">Ubiquitin-like domain-containing protein</fullName>
    </recommendedName>
</protein>
<name>A0ABR3UAS2_9PLEO</name>
<feature type="compositionally biased region" description="Polar residues" evidence="1">
    <location>
        <begin position="62"/>
        <end position="72"/>
    </location>
</feature>
<feature type="region of interest" description="Disordered" evidence="1">
    <location>
        <begin position="156"/>
        <end position="208"/>
    </location>
</feature>
<dbReference type="SUPFAM" id="SSF54236">
    <property type="entry name" value="Ubiquitin-like"/>
    <property type="match status" value="1"/>
</dbReference>
<feature type="region of interest" description="Disordered" evidence="1">
    <location>
        <begin position="37"/>
        <end position="85"/>
    </location>
</feature>
<dbReference type="Gene3D" id="3.10.20.90">
    <property type="entry name" value="Phosphatidylinositol 3-kinase Catalytic Subunit, Chain A, domain 1"/>
    <property type="match status" value="1"/>
</dbReference>
<feature type="compositionally biased region" description="Low complexity" evidence="1">
    <location>
        <begin position="159"/>
        <end position="169"/>
    </location>
</feature>
<reference evidence="4 5" key="1">
    <citation type="submission" date="2024-09" db="EMBL/GenBank/DDBJ databases">
        <title>T2T genomes of carrot and Alternaria dauci and their utility for understanding host-pathogen interaction during carrot leaf blight disease.</title>
        <authorList>
            <person name="Liu W."/>
            <person name="Xu S."/>
            <person name="Ou C."/>
            <person name="Liu X."/>
            <person name="Zhuang F."/>
            <person name="Deng X.W."/>
        </authorList>
    </citation>
    <scope>NUCLEOTIDE SEQUENCE [LARGE SCALE GENOMIC DNA]</scope>
    <source>
        <strain evidence="4 5">A2016</strain>
    </source>
</reference>
<dbReference type="Pfam" id="PF12754">
    <property type="entry name" value="Get5_N"/>
    <property type="match status" value="1"/>
</dbReference>
<dbReference type="InterPro" id="IPR049256">
    <property type="entry name" value="Get5_C"/>
</dbReference>
<dbReference type="Pfam" id="PF17183">
    <property type="entry name" value="Get5_C"/>
    <property type="match status" value="1"/>
</dbReference>
<dbReference type="Proteomes" id="UP001578633">
    <property type="component" value="Chromosome 8"/>
</dbReference>
<dbReference type="Gene3D" id="1.10.286.70">
    <property type="entry name" value="Get5 dimerization domain"/>
    <property type="match status" value="1"/>
</dbReference>
<feature type="compositionally biased region" description="Low complexity" evidence="1">
    <location>
        <begin position="186"/>
        <end position="207"/>
    </location>
</feature>
<evidence type="ECO:0000256" key="1">
    <source>
        <dbReference type="SAM" id="MobiDB-lite"/>
    </source>
</evidence>
<dbReference type="EMBL" id="JBHGVX010000008">
    <property type="protein sequence ID" value="KAL1793597.1"/>
    <property type="molecule type" value="Genomic_DNA"/>
</dbReference>
<organism evidence="4 5">
    <name type="scientific">Alternaria dauci</name>
    <dbReference type="NCBI Taxonomy" id="48095"/>
    <lineage>
        <taxon>Eukaryota</taxon>
        <taxon>Fungi</taxon>
        <taxon>Dikarya</taxon>
        <taxon>Ascomycota</taxon>
        <taxon>Pezizomycotina</taxon>
        <taxon>Dothideomycetes</taxon>
        <taxon>Pleosporomycetidae</taxon>
        <taxon>Pleosporales</taxon>
        <taxon>Pleosporineae</taxon>
        <taxon>Pleosporaceae</taxon>
        <taxon>Alternaria</taxon>
        <taxon>Alternaria sect. Porri</taxon>
    </lineage>
</organism>
<sequence length="249" mass="25893">MSELAFCKSFLSALDARPAKLSSDHIADARQYPAQGAYTLPRLPHPPHPQRPNPKPVAGDNAATSSPSTITVTLKPMKPTTPTIPLSSIDPSKTSVYDLKHQYATQASLQPAKIKILYKKKPVIDSKTLLEVIGTDAGSEVEFGVMVMAGAALAGGSGAASPASGSTPVTSPPAVAPPTESEKGLASAGETHAGTATGTAGATAGSGKEVVATEEFWGDLKNFVMQRTKDADESERLLGVFRGAWEQNK</sequence>